<protein>
    <submittedName>
        <fullName evidence="2">Uncharacterized protein</fullName>
    </submittedName>
</protein>
<evidence type="ECO:0000313" key="2">
    <source>
        <dbReference type="EMBL" id="SMF99385.1"/>
    </source>
</evidence>
<accession>A0A238H2G3</accession>
<dbReference type="EMBL" id="FXAN01000040">
    <property type="protein sequence ID" value="SMF99385.1"/>
    <property type="molecule type" value="Genomic_DNA"/>
</dbReference>
<organism evidence="2 3">
    <name type="scientific">Burkholderia singularis</name>
    <dbReference type="NCBI Taxonomy" id="1503053"/>
    <lineage>
        <taxon>Bacteria</taxon>
        <taxon>Pseudomonadati</taxon>
        <taxon>Pseudomonadota</taxon>
        <taxon>Betaproteobacteria</taxon>
        <taxon>Burkholderiales</taxon>
        <taxon>Burkholderiaceae</taxon>
        <taxon>Burkholderia</taxon>
        <taxon>pseudomallei group</taxon>
    </lineage>
</organism>
<evidence type="ECO:0000256" key="1">
    <source>
        <dbReference type="SAM" id="MobiDB-lite"/>
    </source>
</evidence>
<reference evidence="2 3" key="1">
    <citation type="submission" date="2017-04" db="EMBL/GenBank/DDBJ databases">
        <authorList>
            <person name="Afonso C.L."/>
            <person name="Miller P.J."/>
            <person name="Scott M.A."/>
            <person name="Spackman E."/>
            <person name="Goraichik I."/>
            <person name="Dimitrov K.M."/>
            <person name="Suarez D.L."/>
            <person name="Swayne D.E."/>
        </authorList>
    </citation>
    <scope>NUCLEOTIDE SEQUENCE [LARGE SCALE GENOMIC DNA]</scope>
    <source>
        <strain evidence="2">LMG 28154</strain>
    </source>
</reference>
<sequence length="42" mass="4808">MDCEKTKTIRKRREPDAAPRERHSAEERRAPKDCETGGGMHA</sequence>
<feature type="compositionally biased region" description="Basic and acidic residues" evidence="1">
    <location>
        <begin position="1"/>
        <end position="35"/>
    </location>
</feature>
<feature type="region of interest" description="Disordered" evidence="1">
    <location>
        <begin position="1"/>
        <end position="42"/>
    </location>
</feature>
<name>A0A238H2G3_9BURK</name>
<dbReference type="AlphaFoldDB" id="A0A238H2G3"/>
<gene>
    <name evidence="2" type="ORF">BSIN_0115</name>
</gene>
<dbReference type="Proteomes" id="UP000198460">
    <property type="component" value="Unassembled WGS sequence"/>
</dbReference>
<proteinExistence type="predicted"/>
<evidence type="ECO:0000313" key="3">
    <source>
        <dbReference type="Proteomes" id="UP000198460"/>
    </source>
</evidence>